<dbReference type="STRING" id="1524254.PHACT_11080"/>
<evidence type="ECO:0008006" key="4">
    <source>
        <dbReference type="Google" id="ProtNLM"/>
    </source>
</evidence>
<feature type="transmembrane region" description="Helical" evidence="1">
    <location>
        <begin position="39"/>
        <end position="63"/>
    </location>
</feature>
<feature type="transmembrane region" description="Helical" evidence="1">
    <location>
        <begin position="125"/>
        <end position="144"/>
    </location>
</feature>
<keyword evidence="3" id="KW-1185">Reference proteome</keyword>
<dbReference type="OrthoDB" id="5984490at2"/>
<reference evidence="3" key="1">
    <citation type="submission" date="2016-07" db="EMBL/GenBank/DDBJ databases">
        <authorList>
            <person name="Florea S."/>
            <person name="Webb J.S."/>
            <person name="Jaromczyk J."/>
            <person name="Schardl C.L."/>
        </authorList>
    </citation>
    <scope>NUCLEOTIDE SEQUENCE [LARGE SCALE GENOMIC DNA]</scope>
    <source>
        <strain evidence="3">KCTC 42131</strain>
    </source>
</reference>
<feature type="transmembrane region" description="Helical" evidence="1">
    <location>
        <begin position="150"/>
        <end position="171"/>
    </location>
</feature>
<dbReference type="Proteomes" id="UP000175669">
    <property type="component" value="Unassembled WGS sequence"/>
</dbReference>
<dbReference type="EMBL" id="MASR01000001">
    <property type="protein sequence ID" value="OFE13609.1"/>
    <property type="molecule type" value="Genomic_DNA"/>
</dbReference>
<evidence type="ECO:0000256" key="1">
    <source>
        <dbReference type="SAM" id="Phobius"/>
    </source>
</evidence>
<keyword evidence="1" id="KW-1133">Transmembrane helix</keyword>
<name>A0A1E8CME7_9GAMM</name>
<proteinExistence type="predicted"/>
<dbReference type="RefSeq" id="WP_070117826.1">
    <property type="nucleotide sequence ID" value="NZ_MASR01000001.1"/>
</dbReference>
<gene>
    <name evidence="2" type="ORF">PHACT_11080</name>
</gene>
<dbReference type="AlphaFoldDB" id="A0A1E8CME7"/>
<feature type="transmembrane region" description="Helical" evidence="1">
    <location>
        <begin position="83"/>
        <end position="104"/>
    </location>
</feature>
<accession>A0A1E8CME7</accession>
<feature type="transmembrane region" description="Helical" evidence="1">
    <location>
        <begin position="183"/>
        <end position="206"/>
    </location>
</feature>
<comment type="caution">
    <text evidence="2">The sequence shown here is derived from an EMBL/GenBank/DDBJ whole genome shotgun (WGS) entry which is preliminary data.</text>
</comment>
<keyword evidence="1" id="KW-0812">Transmembrane</keyword>
<feature type="transmembrane region" description="Helical" evidence="1">
    <location>
        <begin position="218"/>
        <end position="238"/>
    </location>
</feature>
<feature type="transmembrane region" description="Helical" evidence="1">
    <location>
        <begin position="6"/>
        <end position="27"/>
    </location>
</feature>
<keyword evidence="1" id="KW-0472">Membrane</keyword>
<evidence type="ECO:0000313" key="3">
    <source>
        <dbReference type="Proteomes" id="UP000175669"/>
    </source>
</evidence>
<protein>
    <recommendedName>
        <fullName evidence="4">DUF2306 domain-containing protein</fullName>
    </recommendedName>
</protein>
<sequence>MFWLHQSALYLHIVAGVIALVIFWVPAISKKGALNHKRFGRIFAIIMYTVGWSGVLITSFDLWRPLVTHPVPVTTTPAAIDAFSAEVRAAATFLLSLSILVLATTRHGWLVIQHKEDRRILRRPVHVALCLALLTAGVTLLVLGARRGDILMLIFGALETWVAAGFLRYGFKAELAHPREWWVEHLGALIASGIGAYTAFFVVGAASLLGPLLEGGSFAGLGVVFWVSPGVIGGIAIGRLSRKYRQRFTVKPG</sequence>
<evidence type="ECO:0000313" key="2">
    <source>
        <dbReference type="EMBL" id="OFE13609.1"/>
    </source>
</evidence>
<organism evidence="2 3">
    <name type="scientific">Pseudohongiella acticola</name>
    <dbReference type="NCBI Taxonomy" id="1524254"/>
    <lineage>
        <taxon>Bacteria</taxon>
        <taxon>Pseudomonadati</taxon>
        <taxon>Pseudomonadota</taxon>
        <taxon>Gammaproteobacteria</taxon>
        <taxon>Pseudomonadales</taxon>
        <taxon>Pseudohongiellaceae</taxon>
        <taxon>Pseudohongiella</taxon>
    </lineage>
</organism>